<dbReference type="PIRSF" id="PIRSF017082">
    <property type="entry name" value="YflP"/>
    <property type="match status" value="1"/>
</dbReference>
<proteinExistence type="inferred from homology"/>
<sequence length="314" mass="33036">MAGATFGGGGAHAQGRSDIVKMIVPYGAGNITDQVARVFLDLHTARTGQQFVIENQPAAGGTLGAYNIAHAPADGSVMGMISAAALTIAPHANRQAVRYDPVADFVPVCGAYLSSTYLAVNATLPVHTLAELVAYAKSRPADNPLFYCSPGNATVPHLNIETVCRTFGFTMQHVPYRTSAAANTDLLANRVQVTMDSASITVPHMQTGKLRPLAYSGPARSAEFPDVPTFREAAPGAQMLNAWSAFFFPKGAAPAAVDRAVQTFQATANDPGFAEKLPLSVTPLILTPAELTERIRSENARLSALIATLGLTQD</sequence>
<accession>A0ABS7A563</accession>
<dbReference type="Proteomes" id="UP001196565">
    <property type="component" value="Unassembled WGS sequence"/>
</dbReference>
<dbReference type="RefSeq" id="WP_219761464.1">
    <property type="nucleotide sequence ID" value="NZ_JAHYBZ010000001.1"/>
</dbReference>
<evidence type="ECO:0000313" key="2">
    <source>
        <dbReference type="EMBL" id="MBW6396872.1"/>
    </source>
</evidence>
<protein>
    <submittedName>
        <fullName evidence="2">Tripartite tricarboxylate transporter substrate binding protein</fullName>
    </submittedName>
</protein>
<dbReference type="Pfam" id="PF03401">
    <property type="entry name" value="TctC"/>
    <property type="match status" value="1"/>
</dbReference>
<dbReference type="Gene3D" id="3.40.190.150">
    <property type="entry name" value="Bordetella uptake gene, domain 1"/>
    <property type="match status" value="1"/>
</dbReference>
<comment type="caution">
    <text evidence="2">The sequence shown here is derived from an EMBL/GenBank/DDBJ whole genome shotgun (WGS) entry which is preliminary data.</text>
</comment>
<dbReference type="CDD" id="cd07012">
    <property type="entry name" value="PBP2_Bug_TTT"/>
    <property type="match status" value="1"/>
</dbReference>
<evidence type="ECO:0000313" key="3">
    <source>
        <dbReference type="Proteomes" id="UP001196565"/>
    </source>
</evidence>
<organism evidence="2 3">
    <name type="scientific">Roseomonas alba</name>
    <dbReference type="NCBI Taxonomy" id="2846776"/>
    <lineage>
        <taxon>Bacteria</taxon>
        <taxon>Pseudomonadati</taxon>
        <taxon>Pseudomonadota</taxon>
        <taxon>Alphaproteobacteria</taxon>
        <taxon>Acetobacterales</taxon>
        <taxon>Roseomonadaceae</taxon>
        <taxon>Roseomonas</taxon>
    </lineage>
</organism>
<gene>
    <name evidence="2" type="ORF">KPL78_03385</name>
</gene>
<evidence type="ECO:0000256" key="1">
    <source>
        <dbReference type="ARBA" id="ARBA00006987"/>
    </source>
</evidence>
<dbReference type="PANTHER" id="PTHR42928">
    <property type="entry name" value="TRICARBOXYLATE-BINDING PROTEIN"/>
    <property type="match status" value="1"/>
</dbReference>
<dbReference type="InterPro" id="IPR005064">
    <property type="entry name" value="BUG"/>
</dbReference>
<dbReference type="SUPFAM" id="SSF53850">
    <property type="entry name" value="Periplasmic binding protein-like II"/>
    <property type="match status" value="1"/>
</dbReference>
<keyword evidence="3" id="KW-1185">Reference proteome</keyword>
<dbReference type="PANTHER" id="PTHR42928:SF5">
    <property type="entry name" value="BLR1237 PROTEIN"/>
    <property type="match status" value="1"/>
</dbReference>
<comment type="similarity">
    <text evidence="1">Belongs to the UPF0065 (bug) family.</text>
</comment>
<dbReference type="EMBL" id="JAHYBZ010000001">
    <property type="protein sequence ID" value="MBW6396872.1"/>
    <property type="molecule type" value="Genomic_DNA"/>
</dbReference>
<name>A0ABS7A563_9PROT</name>
<reference evidence="2 3" key="1">
    <citation type="submission" date="2021-07" db="EMBL/GenBank/DDBJ databases">
        <authorList>
            <person name="So Y."/>
        </authorList>
    </citation>
    <scope>NUCLEOTIDE SEQUENCE [LARGE SCALE GENOMIC DNA]</scope>
    <source>
        <strain evidence="2 3">HJA6</strain>
    </source>
</reference>
<dbReference type="InterPro" id="IPR042100">
    <property type="entry name" value="Bug_dom1"/>
</dbReference>
<dbReference type="Gene3D" id="3.40.190.10">
    <property type="entry name" value="Periplasmic binding protein-like II"/>
    <property type="match status" value="1"/>
</dbReference>